<name>A0ABX1CTG2_9SPHN</name>
<evidence type="ECO:0000256" key="1">
    <source>
        <dbReference type="ARBA" id="ARBA00004117"/>
    </source>
</evidence>
<comment type="similarity">
    <text evidence="2 4">Belongs to the flagella basal body rod proteins family.</text>
</comment>
<evidence type="ECO:0000313" key="7">
    <source>
        <dbReference type="EMBL" id="NJR80829.1"/>
    </source>
</evidence>
<dbReference type="SUPFAM" id="SSF117143">
    <property type="entry name" value="Flagellar hook protein flgE"/>
    <property type="match status" value="1"/>
</dbReference>
<evidence type="ECO:0000256" key="2">
    <source>
        <dbReference type="ARBA" id="ARBA00009677"/>
    </source>
</evidence>
<dbReference type="Pfam" id="PF22692">
    <property type="entry name" value="LlgE_F_G_D1"/>
    <property type="match status" value="1"/>
</dbReference>
<keyword evidence="8" id="KW-1185">Reference proteome</keyword>
<protein>
    <submittedName>
        <fullName evidence="7">Flagellar hook basal-body protein</fullName>
    </submittedName>
</protein>
<keyword evidence="7" id="KW-0969">Cilium</keyword>
<evidence type="ECO:0000256" key="4">
    <source>
        <dbReference type="RuleBase" id="RU362116"/>
    </source>
</evidence>
<keyword evidence="3 4" id="KW-0975">Bacterial flagellum</keyword>
<dbReference type="InterPro" id="IPR053967">
    <property type="entry name" value="LlgE_F_G-like_D1"/>
</dbReference>
<comment type="caution">
    <text evidence="7">The sequence shown here is derived from an EMBL/GenBank/DDBJ whole genome shotgun (WGS) entry which is preliminary data.</text>
</comment>
<reference evidence="7 8" key="1">
    <citation type="submission" date="2020-03" db="EMBL/GenBank/DDBJ databases">
        <authorList>
            <person name="Wang L."/>
            <person name="He N."/>
            <person name="Li Y."/>
            <person name="Fang Y."/>
            <person name="Zhang F."/>
        </authorList>
    </citation>
    <scope>NUCLEOTIDE SEQUENCE [LARGE SCALE GENOMIC DNA]</scope>
    <source>
        <strain evidence="7 8">36D10-4-7</strain>
    </source>
</reference>
<evidence type="ECO:0000313" key="8">
    <source>
        <dbReference type="Proteomes" id="UP000732399"/>
    </source>
</evidence>
<dbReference type="InterPro" id="IPR010930">
    <property type="entry name" value="Flg_bb/hook_C_dom"/>
</dbReference>
<dbReference type="NCBIfam" id="TIGR03506">
    <property type="entry name" value="FlgEFG_subfam"/>
    <property type="match status" value="1"/>
</dbReference>
<dbReference type="Pfam" id="PF06429">
    <property type="entry name" value="Flg_bbr_C"/>
    <property type="match status" value="1"/>
</dbReference>
<evidence type="ECO:0000256" key="3">
    <source>
        <dbReference type="ARBA" id="ARBA00023143"/>
    </source>
</evidence>
<dbReference type="InterPro" id="IPR037925">
    <property type="entry name" value="FlgE/F/G-like"/>
</dbReference>
<dbReference type="PANTHER" id="PTHR30435:SF19">
    <property type="entry name" value="FLAGELLAR BASAL-BODY ROD PROTEIN FLGG"/>
    <property type="match status" value="1"/>
</dbReference>
<keyword evidence="7" id="KW-0966">Cell projection</keyword>
<accession>A0ABX1CTG2</accession>
<dbReference type="EMBL" id="JAAVJH010000035">
    <property type="protein sequence ID" value="NJR80829.1"/>
    <property type="molecule type" value="Genomic_DNA"/>
</dbReference>
<evidence type="ECO:0000259" key="5">
    <source>
        <dbReference type="Pfam" id="PF06429"/>
    </source>
</evidence>
<keyword evidence="7" id="KW-0282">Flagellum</keyword>
<organism evidence="7 8">
    <name type="scientific">Sphingomonas corticis</name>
    <dbReference type="NCBI Taxonomy" id="2722791"/>
    <lineage>
        <taxon>Bacteria</taxon>
        <taxon>Pseudomonadati</taxon>
        <taxon>Pseudomonadota</taxon>
        <taxon>Alphaproteobacteria</taxon>
        <taxon>Sphingomonadales</taxon>
        <taxon>Sphingomonadaceae</taxon>
        <taxon>Sphingomonas</taxon>
    </lineage>
</organism>
<comment type="subcellular location">
    <subcellularLocation>
        <location evidence="1 4">Bacterial flagellum basal body</location>
    </subcellularLocation>
</comment>
<dbReference type="InterPro" id="IPR020013">
    <property type="entry name" value="Flagellar_FlgE/F/G"/>
</dbReference>
<evidence type="ECO:0000259" key="6">
    <source>
        <dbReference type="Pfam" id="PF22692"/>
    </source>
</evidence>
<feature type="domain" description="Flagellar hook protein FlgE/F/G-like D1" evidence="6">
    <location>
        <begin position="74"/>
        <end position="136"/>
    </location>
</feature>
<gene>
    <name evidence="7" type="ORF">HBH26_19865</name>
</gene>
<feature type="domain" description="Flagellar basal-body/hook protein C-terminal" evidence="5">
    <location>
        <begin position="180"/>
        <end position="224"/>
    </location>
</feature>
<dbReference type="PANTHER" id="PTHR30435">
    <property type="entry name" value="FLAGELLAR PROTEIN"/>
    <property type="match status" value="1"/>
</dbReference>
<proteinExistence type="inferred from homology"/>
<dbReference type="RefSeq" id="WP_168136316.1">
    <property type="nucleotide sequence ID" value="NZ_JAAVJH010000035.1"/>
</dbReference>
<dbReference type="Proteomes" id="UP000732399">
    <property type="component" value="Unassembled WGS sequence"/>
</dbReference>
<sequence length="231" mass="24098">MSGLIDAATALMRASSRRVDLAALNVANVSTPGFKRQALASNTGDATFDTVLSRRKSDLRAGKLSQTGNPLDLAISGNGFFQLRAGDRLLYSRQGSFSLDADGRLVTPQGYAVQQAGGGDLVLGSPSVTITTDGVVLDGSRVLGRIAVVRARGDQVSAIDGSHFSIADDQAQAMEEPSLRQGMLESSNVSLGDEMIGMMGALRSADTGARLVQVYDDLMGKAISAFGQSAR</sequence>